<comment type="similarity">
    <text evidence="1">Belongs to the aldo/keto reductase family.</text>
</comment>
<dbReference type="Gene3D" id="3.20.20.100">
    <property type="entry name" value="NADP-dependent oxidoreductase domain"/>
    <property type="match status" value="1"/>
</dbReference>
<evidence type="ECO:0000256" key="6">
    <source>
        <dbReference type="PIRSR" id="PIRSR000097-3"/>
    </source>
</evidence>
<evidence type="ECO:0000256" key="2">
    <source>
        <dbReference type="ARBA" id="ARBA00022857"/>
    </source>
</evidence>
<reference evidence="8 9" key="1">
    <citation type="submission" date="2017-12" db="EMBL/GenBank/DDBJ databases">
        <title>Hemimetabolous genomes reveal molecular basis of termite eusociality.</title>
        <authorList>
            <person name="Harrison M.C."/>
            <person name="Jongepier E."/>
            <person name="Robertson H.M."/>
            <person name="Arning N."/>
            <person name="Bitard-Feildel T."/>
            <person name="Chao H."/>
            <person name="Childers C.P."/>
            <person name="Dinh H."/>
            <person name="Doddapaneni H."/>
            <person name="Dugan S."/>
            <person name="Gowin J."/>
            <person name="Greiner C."/>
            <person name="Han Y."/>
            <person name="Hu H."/>
            <person name="Hughes D.S.T."/>
            <person name="Huylmans A.-K."/>
            <person name="Kemena C."/>
            <person name="Kremer L.P.M."/>
            <person name="Lee S.L."/>
            <person name="Lopez-Ezquerra A."/>
            <person name="Mallet L."/>
            <person name="Monroy-Kuhn J.M."/>
            <person name="Moser A."/>
            <person name="Murali S.C."/>
            <person name="Muzny D.M."/>
            <person name="Otani S."/>
            <person name="Piulachs M.-D."/>
            <person name="Poelchau M."/>
            <person name="Qu J."/>
            <person name="Schaub F."/>
            <person name="Wada-Katsumata A."/>
            <person name="Worley K.C."/>
            <person name="Xie Q."/>
            <person name="Ylla G."/>
            <person name="Poulsen M."/>
            <person name="Gibbs R.A."/>
            <person name="Schal C."/>
            <person name="Richards S."/>
            <person name="Belles X."/>
            <person name="Korb J."/>
            <person name="Bornberg-Bauer E."/>
        </authorList>
    </citation>
    <scope>NUCLEOTIDE SEQUENCE [LARGE SCALE GENOMIC DNA]</scope>
    <source>
        <tissue evidence="8">Whole body</tissue>
    </source>
</reference>
<dbReference type="InterPro" id="IPR020471">
    <property type="entry name" value="AKR"/>
</dbReference>
<dbReference type="STRING" id="105785.A0A2J7QL56"/>
<evidence type="ECO:0000256" key="4">
    <source>
        <dbReference type="PIRSR" id="PIRSR000097-1"/>
    </source>
</evidence>
<evidence type="ECO:0000256" key="1">
    <source>
        <dbReference type="ARBA" id="ARBA00007905"/>
    </source>
</evidence>
<dbReference type="FunCoup" id="A0A2J7QL56">
    <property type="interactions" value="534"/>
</dbReference>
<dbReference type="InterPro" id="IPR023210">
    <property type="entry name" value="NADP_OxRdtase_dom"/>
</dbReference>
<dbReference type="PROSITE" id="PS00063">
    <property type="entry name" value="ALDOKETO_REDUCTASE_3"/>
    <property type="match status" value="1"/>
</dbReference>
<dbReference type="OrthoDB" id="416253at2759"/>
<dbReference type="Proteomes" id="UP000235965">
    <property type="component" value="Unassembled WGS sequence"/>
</dbReference>
<dbReference type="PRINTS" id="PR00069">
    <property type="entry name" value="ALDKETRDTASE"/>
</dbReference>
<dbReference type="Pfam" id="PF00248">
    <property type="entry name" value="Aldo_ket_red"/>
    <property type="match status" value="1"/>
</dbReference>
<accession>A0A2J7QL56</accession>
<sequence length="318" mass="36129">MGPVQIPSLTFENGYKIPVIGLGTWKSKPGEVERAVQDAIDAGYRHLDCACVYGNESEVGHGIRYKIDEGVVQREDLFVTSKLWNTFHRPELVVSACRESLRLLGLEYLDLYLMHWPFAFKEDGDLMPTDSDGNIVLSDVDYLDTWRQMEKCVHLGLTRSIGLSNFNSQQIDRVLANATIKPVNLQVECNPYLTQKKLINFCKSRGITVTGYSPMGSPDSPYFKVGMPRLLEDPKLKEVAQLVGKSVGQVVLRYLVQRGLVTVPKSVTKSRIQENINIFNFELSEADMNYIDSFNQNLRICHRDHAKGHKYYPFNAEF</sequence>
<name>A0A2J7QL56_9NEOP</name>
<evidence type="ECO:0000313" key="8">
    <source>
        <dbReference type="EMBL" id="PNF29307.1"/>
    </source>
</evidence>
<gene>
    <name evidence="8" type="ORF">B7P43_G08940</name>
</gene>
<keyword evidence="3" id="KW-0560">Oxidoreductase</keyword>
<evidence type="ECO:0000313" key="9">
    <source>
        <dbReference type="Proteomes" id="UP000235965"/>
    </source>
</evidence>
<feature type="active site" description="Proton donor" evidence="4">
    <location>
        <position position="53"/>
    </location>
</feature>
<evidence type="ECO:0000256" key="3">
    <source>
        <dbReference type="ARBA" id="ARBA00023002"/>
    </source>
</evidence>
<dbReference type="AlphaFoldDB" id="A0A2J7QL56"/>
<dbReference type="SUPFAM" id="SSF51430">
    <property type="entry name" value="NAD(P)-linked oxidoreductase"/>
    <property type="match status" value="1"/>
</dbReference>
<dbReference type="GO" id="GO:0016491">
    <property type="term" value="F:oxidoreductase activity"/>
    <property type="evidence" value="ECO:0007669"/>
    <property type="project" value="UniProtKB-KW"/>
</dbReference>
<protein>
    <submittedName>
        <fullName evidence="8">1,5-anhydro-D-fructose reductase</fullName>
    </submittedName>
</protein>
<dbReference type="PANTHER" id="PTHR11732">
    <property type="entry name" value="ALDO/KETO REDUCTASE"/>
    <property type="match status" value="1"/>
</dbReference>
<feature type="domain" description="NADP-dependent oxidoreductase" evidence="7">
    <location>
        <begin position="20"/>
        <end position="295"/>
    </location>
</feature>
<dbReference type="PIRSF" id="PIRSF000097">
    <property type="entry name" value="AKR"/>
    <property type="match status" value="1"/>
</dbReference>
<dbReference type="InParanoid" id="A0A2J7QL56"/>
<dbReference type="PROSITE" id="PS00798">
    <property type="entry name" value="ALDOKETO_REDUCTASE_1"/>
    <property type="match status" value="1"/>
</dbReference>
<dbReference type="EMBL" id="NEVH01013254">
    <property type="protein sequence ID" value="PNF29307.1"/>
    <property type="molecule type" value="Genomic_DNA"/>
</dbReference>
<proteinExistence type="inferred from homology"/>
<comment type="caution">
    <text evidence="8">The sequence shown here is derived from an EMBL/GenBank/DDBJ whole genome shotgun (WGS) entry which is preliminary data.</text>
</comment>
<evidence type="ECO:0000256" key="5">
    <source>
        <dbReference type="PIRSR" id="PIRSR000097-2"/>
    </source>
</evidence>
<evidence type="ECO:0000259" key="7">
    <source>
        <dbReference type="Pfam" id="PF00248"/>
    </source>
</evidence>
<feature type="binding site" evidence="5">
    <location>
        <position position="115"/>
    </location>
    <ligand>
        <name>substrate</name>
    </ligand>
</feature>
<keyword evidence="9" id="KW-1185">Reference proteome</keyword>
<dbReference type="InterPro" id="IPR018170">
    <property type="entry name" value="Aldo/ket_reductase_CS"/>
</dbReference>
<dbReference type="PROSITE" id="PS00062">
    <property type="entry name" value="ALDOKETO_REDUCTASE_2"/>
    <property type="match status" value="1"/>
</dbReference>
<feature type="site" description="Lowers pKa of active site Tyr" evidence="6">
    <location>
        <position position="82"/>
    </location>
</feature>
<dbReference type="InterPro" id="IPR036812">
    <property type="entry name" value="NAD(P)_OxRdtase_dom_sf"/>
</dbReference>
<keyword evidence="2" id="KW-0521">NADP</keyword>
<dbReference type="FunFam" id="3.20.20.100:FF:000006">
    <property type="entry name" value="Aldo-keto reductase family 1 member A1"/>
    <property type="match status" value="1"/>
</dbReference>
<organism evidence="8 9">
    <name type="scientific">Cryptotermes secundus</name>
    <dbReference type="NCBI Taxonomy" id="105785"/>
    <lineage>
        <taxon>Eukaryota</taxon>
        <taxon>Metazoa</taxon>
        <taxon>Ecdysozoa</taxon>
        <taxon>Arthropoda</taxon>
        <taxon>Hexapoda</taxon>
        <taxon>Insecta</taxon>
        <taxon>Pterygota</taxon>
        <taxon>Neoptera</taxon>
        <taxon>Polyneoptera</taxon>
        <taxon>Dictyoptera</taxon>
        <taxon>Blattodea</taxon>
        <taxon>Blattoidea</taxon>
        <taxon>Termitoidae</taxon>
        <taxon>Kalotermitidae</taxon>
        <taxon>Cryptotermitinae</taxon>
        <taxon>Cryptotermes</taxon>
    </lineage>
</organism>